<organism evidence="2 3">
    <name type="scientific">Tritrichomonas musculus</name>
    <dbReference type="NCBI Taxonomy" id="1915356"/>
    <lineage>
        <taxon>Eukaryota</taxon>
        <taxon>Metamonada</taxon>
        <taxon>Parabasalia</taxon>
        <taxon>Tritrichomonadida</taxon>
        <taxon>Tritrichomonadidae</taxon>
        <taxon>Tritrichomonas</taxon>
    </lineage>
</organism>
<feature type="coiled-coil region" evidence="1">
    <location>
        <begin position="19"/>
        <end position="102"/>
    </location>
</feature>
<keyword evidence="3" id="KW-1185">Reference proteome</keyword>
<keyword evidence="1" id="KW-0175">Coiled coil</keyword>
<evidence type="ECO:0000313" key="3">
    <source>
        <dbReference type="Proteomes" id="UP001470230"/>
    </source>
</evidence>
<proteinExistence type="predicted"/>
<dbReference type="Proteomes" id="UP001470230">
    <property type="component" value="Unassembled WGS sequence"/>
</dbReference>
<comment type="caution">
    <text evidence="2">The sequence shown here is derived from an EMBL/GenBank/DDBJ whole genome shotgun (WGS) entry which is preliminary data.</text>
</comment>
<sequence length="251" mass="28737">MAQKLNENQTKLSQISKSLNDLQLSAKKLQSSLNEKNAENQSLKLTINGLQQSSQLQNDEIATQKEQLIKTSQMLQEETEKSAKLEISIKQVEKKCQALEESGKISHKKNGSRIGRRCRASYIEPNVEISGENTTGFVDEYERIEKELSLKQDSEIAVHSKVLDFANVLKLTFPEIGAEFDVFLENKETQQKMIDENKESRKRQRSLMIEKDNLEKKILDLLLFLQADSVEDAMLAIKEKNENIQNFGNFE</sequence>
<accession>A0ABR2HG43</accession>
<protein>
    <submittedName>
        <fullName evidence="2">Uncharacterized protein</fullName>
    </submittedName>
</protein>
<reference evidence="2 3" key="1">
    <citation type="submission" date="2024-04" db="EMBL/GenBank/DDBJ databases">
        <title>Tritrichomonas musculus Genome.</title>
        <authorList>
            <person name="Alves-Ferreira E."/>
            <person name="Grigg M."/>
            <person name="Lorenzi H."/>
            <person name="Galac M."/>
        </authorList>
    </citation>
    <scope>NUCLEOTIDE SEQUENCE [LARGE SCALE GENOMIC DNA]</scope>
    <source>
        <strain evidence="2 3">EAF2021</strain>
    </source>
</reference>
<evidence type="ECO:0000256" key="1">
    <source>
        <dbReference type="SAM" id="Coils"/>
    </source>
</evidence>
<name>A0ABR2HG43_9EUKA</name>
<gene>
    <name evidence="2" type="ORF">M9Y10_020382</name>
</gene>
<evidence type="ECO:0000313" key="2">
    <source>
        <dbReference type="EMBL" id="KAK8846368.1"/>
    </source>
</evidence>
<dbReference type="EMBL" id="JAPFFF010000029">
    <property type="protein sequence ID" value="KAK8846368.1"/>
    <property type="molecule type" value="Genomic_DNA"/>
</dbReference>